<dbReference type="OrthoDB" id="5119550at2"/>
<evidence type="ECO:0000313" key="2">
    <source>
        <dbReference type="Proteomes" id="UP000306192"/>
    </source>
</evidence>
<accession>A0A4T2C856</accession>
<keyword evidence="2" id="KW-1185">Reference proteome</keyword>
<dbReference type="AlphaFoldDB" id="A0A4T2C856"/>
<reference evidence="1 2" key="1">
    <citation type="journal article" date="2019" name="Microorganisms">
        <title>Systematic Affiliation and Genome Analysis of Subtercola vilae DB165(T) with Particular Emphasis on Cold Adaptation of an Isolate from a High-Altitude Cold Volcano Lake.</title>
        <authorList>
            <person name="Villalobos A.S."/>
            <person name="Wiese J."/>
            <person name="Imhoff J.F."/>
            <person name="Dorador C."/>
            <person name="Keller A."/>
            <person name="Hentschel U."/>
        </authorList>
    </citation>
    <scope>NUCLEOTIDE SEQUENCE [LARGE SCALE GENOMIC DNA]</scope>
    <source>
        <strain evidence="1 2">DB165</strain>
    </source>
</reference>
<proteinExistence type="predicted"/>
<organism evidence="1 2">
    <name type="scientific">Subtercola vilae</name>
    <dbReference type="NCBI Taxonomy" id="2056433"/>
    <lineage>
        <taxon>Bacteria</taxon>
        <taxon>Bacillati</taxon>
        <taxon>Actinomycetota</taxon>
        <taxon>Actinomycetes</taxon>
        <taxon>Micrococcales</taxon>
        <taxon>Microbacteriaceae</taxon>
        <taxon>Subtercola</taxon>
    </lineage>
</organism>
<name>A0A4T2C856_9MICO</name>
<evidence type="ECO:0000313" key="1">
    <source>
        <dbReference type="EMBL" id="TIH40633.1"/>
    </source>
</evidence>
<dbReference type="EMBL" id="QYRT01000002">
    <property type="protein sequence ID" value="TIH40633.1"/>
    <property type="molecule type" value="Genomic_DNA"/>
</dbReference>
<protein>
    <submittedName>
        <fullName evidence="1">Uncharacterized protein</fullName>
    </submittedName>
</protein>
<comment type="caution">
    <text evidence="1">The sequence shown here is derived from an EMBL/GenBank/DDBJ whole genome shotgun (WGS) entry which is preliminary data.</text>
</comment>
<sequence length="85" mass="8985">MNLGYLSSYRLPRAITTVYGVDTAQELADQLGVTKEPTEALGEKADSAYQALKSGDHAPARALLIDDLGVSEGSADTALARLPKH</sequence>
<gene>
    <name evidence="1" type="ORF">D4765_01220</name>
</gene>
<dbReference type="RefSeq" id="WP_136640406.1">
    <property type="nucleotide sequence ID" value="NZ_QYRT01000002.1"/>
</dbReference>
<dbReference type="Proteomes" id="UP000306192">
    <property type="component" value="Unassembled WGS sequence"/>
</dbReference>